<evidence type="ECO:0000256" key="4">
    <source>
        <dbReference type="ARBA" id="ARBA00023163"/>
    </source>
</evidence>
<dbReference type="PROSITE" id="PS51078">
    <property type="entry name" value="ICLR_ED"/>
    <property type="match status" value="1"/>
</dbReference>
<comment type="caution">
    <text evidence="9">The sequence shown here is derived from an EMBL/GenBank/DDBJ whole genome shotgun (WGS) entry which is preliminary data.</text>
</comment>
<dbReference type="InterPro" id="IPR050707">
    <property type="entry name" value="HTH_MetabolicPath_Reg"/>
</dbReference>
<evidence type="ECO:0000256" key="5">
    <source>
        <dbReference type="ARBA" id="ARBA00058938"/>
    </source>
</evidence>
<gene>
    <name evidence="9" type="ORF">GCM10010921_14790</name>
</gene>
<reference evidence="9" key="2">
    <citation type="submission" date="2020-09" db="EMBL/GenBank/DDBJ databases">
        <authorList>
            <person name="Sun Q."/>
            <person name="Zhou Y."/>
        </authorList>
    </citation>
    <scope>NUCLEOTIDE SEQUENCE</scope>
    <source>
        <strain evidence="9">CGMCC 1.15794</strain>
    </source>
</reference>
<dbReference type="GO" id="GO:0003677">
    <property type="term" value="F:DNA binding"/>
    <property type="evidence" value="ECO:0007669"/>
    <property type="project" value="UniProtKB-KW"/>
</dbReference>
<evidence type="ECO:0000259" key="7">
    <source>
        <dbReference type="PROSITE" id="PS51077"/>
    </source>
</evidence>
<keyword evidence="1" id="KW-0319">Glycerol metabolism</keyword>
<keyword evidence="10" id="KW-1185">Reference proteome</keyword>
<dbReference type="RefSeq" id="WP_188755616.1">
    <property type="nucleotide sequence ID" value="NZ_BMJY01000004.1"/>
</dbReference>
<name>A0A917MLD3_9MICO</name>
<dbReference type="InterPro" id="IPR014757">
    <property type="entry name" value="Tscrpt_reg_IclR_C"/>
</dbReference>
<evidence type="ECO:0000256" key="3">
    <source>
        <dbReference type="ARBA" id="ARBA00023125"/>
    </source>
</evidence>
<dbReference type="InterPro" id="IPR005471">
    <property type="entry name" value="Tscrpt_reg_IclR_N"/>
</dbReference>
<proteinExistence type="predicted"/>
<evidence type="ECO:0000259" key="8">
    <source>
        <dbReference type="PROSITE" id="PS51078"/>
    </source>
</evidence>
<keyword evidence="4" id="KW-0804">Transcription</keyword>
<sequence length="286" mass="30598">MARSSRGVSALTRVLAVLDAFTADAPFLSLTDIHRRAGVPLSSVHRIVAELVEHGLLEPVAGRRYRLGNRLWEIGSKTPGALGLREIAEPYLRRLHDAMGQHVQLAVPIDTDVLLIERLSAPDGVVNGSIVGGRIPVQHSSSGLVFLAFGQPELLDAVLAEGLRPVTSAGPRTPEEFRAAVAATRRRGYAIADGWIHPASRGLAVPVRGSENVVVGALGAVVPNDGSSPRRYTSLLLETASQISHALLRAYLPAGHPRALPGGSLRALVSSSEQSMRYLERKAQRR</sequence>
<dbReference type="Proteomes" id="UP000657592">
    <property type="component" value="Unassembled WGS sequence"/>
</dbReference>
<dbReference type="AlphaFoldDB" id="A0A917MLD3"/>
<dbReference type="InterPro" id="IPR036390">
    <property type="entry name" value="WH_DNA-bd_sf"/>
</dbReference>
<dbReference type="GO" id="GO:0006071">
    <property type="term" value="P:glycerol metabolic process"/>
    <property type="evidence" value="ECO:0007669"/>
    <property type="project" value="UniProtKB-KW"/>
</dbReference>
<dbReference type="SMART" id="SM00346">
    <property type="entry name" value="HTH_ICLR"/>
    <property type="match status" value="1"/>
</dbReference>
<dbReference type="SUPFAM" id="SSF46785">
    <property type="entry name" value="Winged helix' DNA-binding domain"/>
    <property type="match status" value="1"/>
</dbReference>
<dbReference type="Gene3D" id="3.30.450.40">
    <property type="match status" value="1"/>
</dbReference>
<dbReference type="FunFam" id="1.10.10.10:FF:000056">
    <property type="entry name" value="IclR family transcriptional regulator"/>
    <property type="match status" value="1"/>
</dbReference>
<evidence type="ECO:0000256" key="6">
    <source>
        <dbReference type="ARBA" id="ARBA00070406"/>
    </source>
</evidence>
<comment type="function">
    <text evidence="5">May be an activator protein for the gylABX operon.</text>
</comment>
<dbReference type="Pfam" id="PF01614">
    <property type="entry name" value="IclR_C"/>
    <property type="match status" value="1"/>
</dbReference>
<evidence type="ECO:0000313" key="10">
    <source>
        <dbReference type="Proteomes" id="UP000657592"/>
    </source>
</evidence>
<dbReference type="GO" id="GO:0003700">
    <property type="term" value="F:DNA-binding transcription factor activity"/>
    <property type="evidence" value="ECO:0007669"/>
    <property type="project" value="TreeGrafter"/>
</dbReference>
<dbReference type="Pfam" id="PF09339">
    <property type="entry name" value="HTH_IclR"/>
    <property type="match status" value="1"/>
</dbReference>
<dbReference type="InterPro" id="IPR036388">
    <property type="entry name" value="WH-like_DNA-bd_sf"/>
</dbReference>
<dbReference type="EMBL" id="BMJY01000004">
    <property type="protein sequence ID" value="GGH41917.1"/>
    <property type="molecule type" value="Genomic_DNA"/>
</dbReference>
<evidence type="ECO:0000256" key="1">
    <source>
        <dbReference type="ARBA" id="ARBA00022798"/>
    </source>
</evidence>
<dbReference type="PANTHER" id="PTHR30136">
    <property type="entry name" value="HELIX-TURN-HELIX TRANSCRIPTIONAL REGULATOR, ICLR FAMILY"/>
    <property type="match status" value="1"/>
</dbReference>
<protein>
    <recommendedName>
        <fullName evidence="6">Glycerol operon regulatory protein</fullName>
    </recommendedName>
</protein>
<reference evidence="9" key="1">
    <citation type="journal article" date="2014" name="Int. J. Syst. Evol. Microbiol.">
        <title>Complete genome sequence of Corynebacterium casei LMG S-19264T (=DSM 44701T), isolated from a smear-ripened cheese.</title>
        <authorList>
            <consortium name="US DOE Joint Genome Institute (JGI-PGF)"/>
            <person name="Walter F."/>
            <person name="Albersmeier A."/>
            <person name="Kalinowski J."/>
            <person name="Ruckert C."/>
        </authorList>
    </citation>
    <scope>NUCLEOTIDE SEQUENCE</scope>
    <source>
        <strain evidence="9">CGMCC 1.15794</strain>
    </source>
</reference>
<feature type="domain" description="IclR-ED" evidence="8">
    <location>
        <begin position="70"/>
        <end position="249"/>
    </location>
</feature>
<organism evidence="9 10">
    <name type="scientific">Microbacterium album</name>
    <dbReference type="NCBI Taxonomy" id="2053191"/>
    <lineage>
        <taxon>Bacteria</taxon>
        <taxon>Bacillati</taxon>
        <taxon>Actinomycetota</taxon>
        <taxon>Actinomycetes</taxon>
        <taxon>Micrococcales</taxon>
        <taxon>Microbacteriaceae</taxon>
        <taxon>Microbacterium</taxon>
    </lineage>
</organism>
<dbReference type="PANTHER" id="PTHR30136:SF24">
    <property type="entry name" value="HTH-TYPE TRANSCRIPTIONAL REPRESSOR ALLR"/>
    <property type="match status" value="1"/>
</dbReference>
<accession>A0A917MLD3</accession>
<dbReference type="InterPro" id="IPR029016">
    <property type="entry name" value="GAF-like_dom_sf"/>
</dbReference>
<dbReference type="PROSITE" id="PS51077">
    <property type="entry name" value="HTH_ICLR"/>
    <property type="match status" value="1"/>
</dbReference>
<keyword evidence="2" id="KW-0805">Transcription regulation</keyword>
<dbReference type="SUPFAM" id="SSF55781">
    <property type="entry name" value="GAF domain-like"/>
    <property type="match status" value="1"/>
</dbReference>
<keyword evidence="3" id="KW-0238">DNA-binding</keyword>
<dbReference type="Gene3D" id="1.10.10.10">
    <property type="entry name" value="Winged helix-like DNA-binding domain superfamily/Winged helix DNA-binding domain"/>
    <property type="match status" value="1"/>
</dbReference>
<feature type="domain" description="HTH iclR-type" evidence="7">
    <location>
        <begin position="8"/>
        <end position="69"/>
    </location>
</feature>
<evidence type="ECO:0000256" key="2">
    <source>
        <dbReference type="ARBA" id="ARBA00023015"/>
    </source>
</evidence>
<evidence type="ECO:0000313" key="9">
    <source>
        <dbReference type="EMBL" id="GGH41917.1"/>
    </source>
</evidence>
<dbReference type="GO" id="GO:0045892">
    <property type="term" value="P:negative regulation of DNA-templated transcription"/>
    <property type="evidence" value="ECO:0007669"/>
    <property type="project" value="TreeGrafter"/>
</dbReference>